<feature type="region of interest" description="Disordered" evidence="3">
    <location>
        <begin position="82"/>
        <end position="122"/>
    </location>
</feature>
<dbReference type="CDD" id="cd06661">
    <property type="entry name" value="GGCT_like"/>
    <property type="match status" value="1"/>
</dbReference>
<keyword evidence="5" id="KW-1185">Reference proteome</keyword>
<dbReference type="PANTHER" id="PTHR12935:SF0">
    <property type="entry name" value="GAMMA-GLUTAMYLCYCLOTRANSFERASE"/>
    <property type="match status" value="1"/>
</dbReference>
<feature type="compositionally biased region" description="Low complexity" evidence="3">
    <location>
        <begin position="94"/>
        <end position="105"/>
    </location>
</feature>
<evidence type="ECO:0000313" key="4">
    <source>
        <dbReference type="EMBL" id="KAK4090278.1"/>
    </source>
</evidence>
<keyword evidence="2" id="KW-0456">Lyase</keyword>
<dbReference type="SUPFAM" id="SSF110857">
    <property type="entry name" value="Gamma-glutamyl cyclotransferase-like"/>
    <property type="match status" value="1"/>
</dbReference>
<feature type="region of interest" description="Disordered" evidence="3">
    <location>
        <begin position="1"/>
        <end position="22"/>
    </location>
</feature>
<organism evidence="4 5">
    <name type="scientific">Purpureocillium lilacinum</name>
    <name type="common">Paecilomyces lilacinus</name>
    <dbReference type="NCBI Taxonomy" id="33203"/>
    <lineage>
        <taxon>Eukaryota</taxon>
        <taxon>Fungi</taxon>
        <taxon>Dikarya</taxon>
        <taxon>Ascomycota</taxon>
        <taxon>Pezizomycotina</taxon>
        <taxon>Sordariomycetes</taxon>
        <taxon>Hypocreomycetidae</taxon>
        <taxon>Hypocreales</taxon>
        <taxon>Ophiocordycipitaceae</taxon>
        <taxon>Purpureocillium</taxon>
    </lineage>
</organism>
<dbReference type="InterPro" id="IPR017939">
    <property type="entry name" value="G-Glutamylcylcotransferase"/>
</dbReference>
<evidence type="ECO:0000256" key="3">
    <source>
        <dbReference type="SAM" id="MobiDB-lite"/>
    </source>
</evidence>
<evidence type="ECO:0000256" key="2">
    <source>
        <dbReference type="ARBA" id="ARBA00023239"/>
    </source>
</evidence>
<dbReference type="PANTHER" id="PTHR12935">
    <property type="entry name" value="GAMMA-GLUTAMYLCYCLOTRANSFERASE"/>
    <property type="match status" value="1"/>
</dbReference>
<proteinExistence type="predicted"/>
<dbReference type="Proteomes" id="UP001287286">
    <property type="component" value="Unassembled WGS sequence"/>
</dbReference>
<reference evidence="4 5" key="1">
    <citation type="journal article" date="2024" name="Microbiol. Resour. Announc.">
        <title>Genome annotations for the ascomycete fungi Trichoderma harzianum, Trichoderma aggressivum, and Purpureocillium lilacinum.</title>
        <authorList>
            <person name="Beijen E.P.W."/>
            <person name="Ohm R.A."/>
        </authorList>
    </citation>
    <scope>NUCLEOTIDE SEQUENCE [LARGE SCALE GENOMIC DNA]</scope>
    <source>
        <strain evidence="4 5">CBS 150709</strain>
    </source>
</reference>
<evidence type="ECO:0000256" key="1">
    <source>
        <dbReference type="ARBA" id="ARBA00012346"/>
    </source>
</evidence>
<protein>
    <recommendedName>
        <fullName evidence="1">gamma-glutamylcyclotransferase</fullName>
        <ecNumber evidence="1">4.3.2.9</ecNumber>
    </recommendedName>
</protein>
<gene>
    <name evidence="4" type="ORF">Purlil1_5449</name>
</gene>
<accession>A0ABR0C2U3</accession>
<dbReference type="EMBL" id="JAWRVI010000016">
    <property type="protein sequence ID" value="KAK4090278.1"/>
    <property type="molecule type" value="Genomic_DNA"/>
</dbReference>
<dbReference type="InterPro" id="IPR013024">
    <property type="entry name" value="GGCT-like"/>
</dbReference>
<comment type="caution">
    <text evidence="4">The sequence shown here is derived from an EMBL/GenBank/DDBJ whole genome shotgun (WGS) entry which is preliminary data.</text>
</comment>
<name>A0ABR0C2U3_PURLI</name>
<dbReference type="EC" id="4.3.2.9" evidence="1"/>
<feature type="compositionally biased region" description="Gly residues" evidence="3">
    <location>
        <begin position="1"/>
        <end position="18"/>
    </location>
</feature>
<sequence>MGAGHGHGHDGAGLGRGNDGTAEVKIGEKDKRVDEQLLSIVVAPDVPDLIMVCIHAWQADGVTGRIEAAGLLYTKVQSRQYAPQATNHQPNNFPASSPAARASRPGNMDSQDDSQESQDSVMTITQEKRHEILYFAYGSNLSTTQMRQRCPFSTPVGLGFLEGWRWIINERGYANVVPMTPSPGGSGGEGSSSSSSNKKAGVYGLLYLLPPQDEARLDGYEGVPWAYERMHCDYLRWATPPPLEGTGDGDGEGTGEAAAADEPVRALVYVDRQRVTEGTPREEYVGRMEEGIRDAVWNWGLDEAYADRVMRRFWRKKNQRGERI</sequence>
<dbReference type="InterPro" id="IPR036568">
    <property type="entry name" value="GGCT-like_sf"/>
</dbReference>
<evidence type="ECO:0000313" key="5">
    <source>
        <dbReference type="Proteomes" id="UP001287286"/>
    </source>
</evidence>
<dbReference type="Gene3D" id="3.10.490.10">
    <property type="entry name" value="Gamma-glutamyl cyclotransferase-like"/>
    <property type="match status" value="1"/>
</dbReference>
<feature type="compositionally biased region" description="Polar residues" evidence="3">
    <location>
        <begin position="82"/>
        <end position="93"/>
    </location>
</feature>